<sequence>MWQNHSQNSSFRESIKALEADVQHANTMAAALPRDLDGDCVQMKVSYGFLAPFLLFLIEWMDYSCLDTLASCLGLLHILVYKVYVDGMPTMPPQERKATIREFYGLYSFLVCSSFRLAYNNGRETEKQKKLNLIVGIWLINLMRLFPRSQFMRNSFFFTIIYPSLKQLEGNLVELMKDNTKVTQLLNTSNGRVEEKRQSCKNIPGEEEECGICMETGSKIVLPNCSHSMCVGCFHDWYIRSQSCPFCRGSLTRVNSRDLWVLTSDCDVVDSTTLEQENVRRFYLYIDKLPLAVPDTNVMLYDYMI</sequence>
<proteinExistence type="predicted"/>
<comment type="caution">
    <text evidence="3">The sequence shown here is derived from an EMBL/GenBank/DDBJ whole genome shotgun (WGS) entry which is preliminary data.</text>
</comment>
<evidence type="ECO:0000256" key="1">
    <source>
        <dbReference type="PROSITE-ProRule" id="PRU00175"/>
    </source>
</evidence>
<dbReference type="GO" id="GO:0016567">
    <property type="term" value="P:protein ubiquitination"/>
    <property type="evidence" value="ECO:0007669"/>
    <property type="project" value="TreeGrafter"/>
</dbReference>
<keyword evidence="1" id="KW-0862">Zinc</keyword>
<dbReference type="PROSITE" id="PS50089">
    <property type="entry name" value="ZF_RING_2"/>
    <property type="match status" value="1"/>
</dbReference>
<dbReference type="SUPFAM" id="SSF57850">
    <property type="entry name" value="RING/U-box"/>
    <property type="match status" value="1"/>
</dbReference>
<dbReference type="PANTHER" id="PTHR15315:SF22">
    <property type="entry name" value="OS01G0905700 PROTEIN"/>
    <property type="match status" value="1"/>
</dbReference>
<protein>
    <recommendedName>
        <fullName evidence="2">RING-type domain-containing protein</fullName>
    </recommendedName>
</protein>
<keyword evidence="4" id="KW-1185">Reference proteome</keyword>
<dbReference type="OrthoDB" id="1630758at2759"/>
<dbReference type="InterPro" id="IPR001841">
    <property type="entry name" value="Znf_RING"/>
</dbReference>
<dbReference type="GO" id="GO:0061630">
    <property type="term" value="F:ubiquitin protein ligase activity"/>
    <property type="evidence" value="ECO:0007669"/>
    <property type="project" value="TreeGrafter"/>
</dbReference>
<keyword evidence="1" id="KW-0863">Zinc-finger</keyword>
<dbReference type="GO" id="GO:0008270">
    <property type="term" value="F:zinc ion binding"/>
    <property type="evidence" value="ECO:0007669"/>
    <property type="project" value="UniProtKB-KW"/>
</dbReference>
<dbReference type="SMART" id="SM00184">
    <property type="entry name" value="RING"/>
    <property type="match status" value="1"/>
</dbReference>
<dbReference type="AlphaFoldDB" id="A0A9J5YYF2"/>
<evidence type="ECO:0000313" key="4">
    <source>
        <dbReference type="Proteomes" id="UP000824120"/>
    </source>
</evidence>
<reference evidence="3 4" key="1">
    <citation type="submission" date="2020-09" db="EMBL/GenBank/DDBJ databases">
        <title>De no assembly of potato wild relative species, Solanum commersonii.</title>
        <authorList>
            <person name="Cho K."/>
        </authorList>
    </citation>
    <scope>NUCLEOTIDE SEQUENCE [LARGE SCALE GENOMIC DNA]</scope>
    <source>
        <strain evidence="3">LZ3.2</strain>
        <tissue evidence="3">Leaf</tissue>
    </source>
</reference>
<evidence type="ECO:0000259" key="2">
    <source>
        <dbReference type="PROSITE" id="PS50089"/>
    </source>
</evidence>
<dbReference type="EMBL" id="JACXVP010000005">
    <property type="protein sequence ID" value="KAG5604869.1"/>
    <property type="molecule type" value="Genomic_DNA"/>
</dbReference>
<keyword evidence="1" id="KW-0479">Metal-binding</keyword>
<dbReference type="InterPro" id="IPR013083">
    <property type="entry name" value="Znf_RING/FYVE/PHD"/>
</dbReference>
<evidence type="ECO:0000313" key="3">
    <source>
        <dbReference type="EMBL" id="KAG5604869.1"/>
    </source>
</evidence>
<accession>A0A9J5YYF2</accession>
<dbReference type="Gene3D" id="3.30.40.10">
    <property type="entry name" value="Zinc/RING finger domain, C3HC4 (zinc finger)"/>
    <property type="match status" value="1"/>
</dbReference>
<gene>
    <name evidence="3" type="ORF">H5410_026361</name>
</gene>
<name>A0A9J5YYF2_SOLCO</name>
<feature type="domain" description="RING-type" evidence="2">
    <location>
        <begin position="210"/>
        <end position="248"/>
    </location>
</feature>
<dbReference type="Proteomes" id="UP000824120">
    <property type="component" value="Chromosome 5"/>
</dbReference>
<organism evidence="3 4">
    <name type="scientific">Solanum commersonii</name>
    <name type="common">Commerson's wild potato</name>
    <name type="synonym">Commerson's nightshade</name>
    <dbReference type="NCBI Taxonomy" id="4109"/>
    <lineage>
        <taxon>Eukaryota</taxon>
        <taxon>Viridiplantae</taxon>
        <taxon>Streptophyta</taxon>
        <taxon>Embryophyta</taxon>
        <taxon>Tracheophyta</taxon>
        <taxon>Spermatophyta</taxon>
        <taxon>Magnoliopsida</taxon>
        <taxon>eudicotyledons</taxon>
        <taxon>Gunneridae</taxon>
        <taxon>Pentapetalae</taxon>
        <taxon>asterids</taxon>
        <taxon>lamiids</taxon>
        <taxon>Solanales</taxon>
        <taxon>Solanaceae</taxon>
        <taxon>Solanoideae</taxon>
        <taxon>Solaneae</taxon>
        <taxon>Solanum</taxon>
    </lineage>
</organism>
<dbReference type="Pfam" id="PF13920">
    <property type="entry name" value="zf-C3HC4_3"/>
    <property type="match status" value="1"/>
</dbReference>
<dbReference type="PANTHER" id="PTHR15315">
    <property type="entry name" value="RING FINGER PROTEIN 41, 151"/>
    <property type="match status" value="1"/>
</dbReference>